<dbReference type="EMBL" id="CP015922">
    <property type="protein sequence ID" value="ANJ00234.1"/>
    <property type="molecule type" value="Genomic_DNA"/>
</dbReference>
<dbReference type="GO" id="GO:0015074">
    <property type="term" value="P:DNA integration"/>
    <property type="evidence" value="ECO:0007669"/>
    <property type="project" value="InterPro"/>
</dbReference>
<dbReference type="KEGG" id="pwu:A8O14_09170"/>
<keyword evidence="3" id="KW-1185">Reference proteome</keyword>
<evidence type="ECO:0000259" key="1">
    <source>
        <dbReference type="PROSITE" id="PS50994"/>
    </source>
</evidence>
<protein>
    <submittedName>
        <fullName evidence="2">Integrase</fullName>
    </submittedName>
</protein>
<organism evidence="2 3">
    <name type="scientific">Polynucleobacter wuianus</name>
    <dbReference type="NCBI Taxonomy" id="1743168"/>
    <lineage>
        <taxon>Bacteria</taxon>
        <taxon>Pseudomonadati</taxon>
        <taxon>Pseudomonadota</taxon>
        <taxon>Betaproteobacteria</taxon>
        <taxon>Burkholderiales</taxon>
        <taxon>Burkholderiaceae</taxon>
        <taxon>Polynucleobacter</taxon>
    </lineage>
</organism>
<dbReference type="RefSeq" id="WP_068949239.1">
    <property type="nucleotide sequence ID" value="NZ_CP015922.1"/>
</dbReference>
<dbReference type="InterPro" id="IPR001584">
    <property type="entry name" value="Integrase_cat-core"/>
</dbReference>
<accession>A0A191UGU2</accession>
<dbReference type="STRING" id="1743168.A8O14_09170"/>
<name>A0A191UGU2_9BURK</name>
<dbReference type="PROSITE" id="PS50994">
    <property type="entry name" value="INTEGRASE"/>
    <property type="match status" value="1"/>
</dbReference>
<sequence length="393" mass="45443">MPWNESTKMDEKLKFVSRYLDGEKITTLCQEFGISRVTGHKIIDRYKDSGLEAFTDRSRRPFRQANRLPFQVEQLIVNLKKEFPTWGAPKLRDRIHTHYPELALPAKSTVHAVLDRHGLVKKKRMRRHPKLTGTNLSDLKEPNALWCVDYKGEFMFGNKRYCYPLTVTDYASRFLICCEGLESTREAQAFTVFEQLFKEYGLPGSIRSDNGVPFACANALYGLSSLSVWWLRLGIGIERIKPGNPQQNGRHERMHLTLKQATTKPPAKTMLQQQDKFEDFIHEYNYERPHQALEMKKPAQLYVPSTRKYEGLPDVSYPFHDKTVTVTNCGRICLDGKKIHFSTVFAGHDVGLRQVEDDVWLVSFMDYDMAYFDMESSRVQALENPFGPKVLGM</sequence>
<dbReference type="Pfam" id="PF13565">
    <property type="entry name" value="HTH_32"/>
    <property type="match status" value="1"/>
</dbReference>
<dbReference type="SUPFAM" id="SSF53098">
    <property type="entry name" value="Ribonuclease H-like"/>
    <property type="match status" value="1"/>
</dbReference>
<dbReference type="Proteomes" id="UP000078463">
    <property type="component" value="Chromosome"/>
</dbReference>
<feature type="domain" description="Integrase catalytic" evidence="1">
    <location>
        <begin position="138"/>
        <end position="306"/>
    </location>
</feature>
<dbReference type="Gene3D" id="3.30.420.10">
    <property type="entry name" value="Ribonuclease H-like superfamily/Ribonuclease H"/>
    <property type="match status" value="1"/>
</dbReference>
<evidence type="ECO:0000313" key="2">
    <source>
        <dbReference type="EMBL" id="ANJ00234.1"/>
    </source>
</evidence>
<dbReference type="GO" id="GO:0003676">
    <property type="term" value="F:nucleic acid binding"/>
    <property type="evidence" value="ECO:0007669"/>
    <property type="project" value="InterPro"/>
</dbReference>
<dbReference type="InterPro" id="IPR009057">
    <property type="entry name" value="Homeodomain-like_sf"/>
</dbReference>
<dbReference type="PANTHER" id="PTHR35004:SF7">
    <property type="entry name" value="INTEGRASE PROTEIN"/>
    <property type="match status" value="1"/>
</dbReference>
<proteinExistence type="predicted"/>
<dbReference type="OrthoDB" id="5414302at2"/>
<gene>
    <name evidence="2" type="ORF">A8O14_09170</name>
</gene>
<dbReference type="InterPro" id="IPR012337">
    <property type="entry name" value="RNaseH-like_sf"/>
</dbReference>
<dbReference type="SUPFAM" id="SSF46689">
    <property type="entry name" value="Homeodomain-like"/>
    <property type="match status" value="1"/>
</dbReference>
<reference evidence="3" key="1">
    <citation type="submission" date="2016-05" db="EMBL/GenBank/DDBJ databases">
        <title>Polynucleobacter sp. QLW-P1FAT50C-4 genome.</title>
        <authorList>
            <person name="Hahn M.W."/>
        </authorList>
    </citation>
    <scope>NUCLEOTIDE SEQUENCE [LARGE SCALE GENOMIC DNA]</scope>
    <source>
        <strain evidence="3">QLW-P1FAT50C-4</strain>
    </source>
</reference>
<evidence type="ECO:0000313" key="3">
    <source>
        <dbReference type="Proteomes" id="UP000078463"/>
    </source>
</evidence>
<dbReference type="Pfam" id="PF13683">
    <property type="entry name" value="rve_3"/>
    <property type="match status" value="1"/>
</dbReference>
<dbReference type="PANTHER" id="PTHR35004">
    <property type="entry name" value="TRANSPOSASE RV3428C-RELATED"/>
    <property type="match status" value="1"/>
</dbReference>
<dbReference type="AlphaFoldDB" id="A0A191UGU2"/>
<dbReference type="InterPro" id="IPR036397">
    <property type="entry name" value="RNaseH_sf"/>
</dbReference>